<dbReference type="RefSeq" id="WP_290259538.1">
    <property type="nucleotide sequence ID" value="NZ_JAUFQG010000004.1"/>
</dbReference>
<accession>A0ABV8V0X9</accession>
<evidence type="ECO:0000313" key="2">
    <source>
        <dbReference type="EMBL" id="MFC4361531.1"/>
    </source>
</evidence>
<feature type="transmembrane region" description="Helical" evidence="1">
    <location>
        <begin position="168"/>
        <end position="186"/>
    </location>
</feature>
<name>A0ABV8V0X9_9GAMM</name>
<keyword evidence="3" id="KW-1185">Reference proteome</keyword>
<keyword evidence="1" id="KW-0812">Transmembrane</keyword>
<sequence length="378" mass="41704">MTKQNNNMDQQPEQAPSALSRRLNALLRRNHPFAFTAALALLMLLTCGWQLHRYLDQQLNNVAQRYGQAMANMAAEQAEPAMLNQDRVSLTALLADIGENLNVAGATIHDVENRLLVQNGSLNALQPSSKLLQFSAPIVLQDSVAGYVTVAIDATEALDNRYRLYGRILLTGLALLALAGTAAMLYRQENPSQSTPEPQLKPVLPSNIRKVKLTLDLLNLEQLHTELNAEAFKRLLSKFESQLQGVMSLYGGESLGLQNHQLTLVFADEVRSEASLKAICSAELLHALSEKSDLAIQLGARILPFEASANLRSQYTRQLKPGGMRATIISVKLLDEALTERCQFTARADQRSARVEQMLPPYRKLLDNQLSQLASIVA</sequence>
<keyword evidence="1" id="KW-0472">Membrane</keyword>
<keyword evidence="1" id="KW-1133">Transmembrane helix</keyword>
<protein>
    <submittedName>
        <fullName evidence="2">Uncharacterized protein</fullName>
    </submittedName>
</protein>
<proteinExistence type="predicted"/>
<gene>
    <name evidence="2" type="ORF">ACFOX3_04405</name>
</gene>
<dbReference type="EMBL" id="JBHSCX010000003">
    <property type="protein sequence ID" value="MFC4361531.1"/>
    <property type="molecule type" value="Genomic_DNA"/>
</dbReference>
<organism evidence="2 3">
    <name type="scientific">Simiduia curdlanivorans</name>
    <dbReference type="NCBI Taxonomy" id="1492769"/>
    <lineage>
        <taxon>Bacteria</taxon>
        <taxon>Pseudomonadati</taxon>
        <taxon>Pseudomonadota</taxon>
        <taxon>Gammaproteobacteria</taxon>
        <taxon>Cellvibrionales</taxon>
        <taxon>Cellvibrionaceae</taxon>
        <taxon>Simiduia</taxon>
    </lineage>
</organism>
<evidence type="ECO:0000256" key="1">
    <source>
        <dbReference type="SAM" id="Phobius"/>
    </source>
</evidence>
<reference evidence="3" key="1">
    <citation type="journal article" date="2019" name="Int. J. Syst. Evol. Microbiol.">
        <title>The Global Catalogue of Microorganisms (GCM) 10K type strain sequencing project: providing services to taxonomists for standard genome sequencing and annotation.</title>
        <authorList>
            <consortium name="The Broad Institute Genomics Platform"/>
            <consortium name="The Broad Institute Genome Sequencing Center for Infectious Disease"/>
            <person name="Wu L."/>
            <person name="Ma J."/>
        </authorList>
    </citation>
    <scope>NUCLEOTIDE SEQUENCE [LARGE SCALE GENOMIC DNA]</scope>
    <source>
        <strain evidence="3">CECT 8570</strain>
    </source>
</reference>
<feature type="transmembrane region" description="Helical" evidence="1">
    <location>
        <begin position="33"/>
        <end position="51"/>
    </location>
</feature>
<dbReference type="Proteomes" id="UP001595840">
    <property type="component" value="Unassembled WGS sequence"/>
</dbReference>
<comment type="caution">
    <text evidence="2">The sequence shown here is derived from an EMBL/GenBank/DDBJ whole genome shotgun (WGS) entry which is preliminary data.</text>
</comment>
<evidence type="ECO:0000313" key="3">
    <source>
        <dbReference type="Proteomes" id="UP001595840"/>
    </source>
</evidence>